<gene>
    <name evidence="1" type="ORF">GTQ38_04400</name>
</gene>
<evidence type="ECO:0000313" key="1">
    <source>
        <dbReference type="EMBL" id="NAS11228.1"/>
    </source>
</evidence>
<dbReference type="Proteomes" id="UP000475249">
    <property type="component" value="Unassembled WGS sequence"/>
</dbReference>
<organism evidence="1 2">
    <name type="scientific">Poritiphilus flavus</name>
    <dbReference type="NCBI Taxonomy" id="2697053"/>
    <lineage>
        <taxon>Bacteria</taxon>
        <taxon>Pseudomonadati</taxon>
        <taxon>Bacteroidota</taxon>
        <taxon>Flavobacteriia</taxon>
        <taxon>Flavobacteriales</taxon>
        <taxon>Flavobacteriaceae</taxon>
        <taxon>Poritiphilus</taxon>
    </lineage>
</organism>
<reference evidence="1 2" key="1">
    <citation type="submission" date="2020-01" db="EMBL/GenBank/DDBJ databases">
        <title>Bacteria diversity of Porities sp.</title>
        <authorList>
            <person name="Wang G."/>
        </authorList>
    </citation>
    <scope>NUCLEOTIDE SEQUENCE [LARGE SCALE GENOMIC DNA]</scope>
    <source>
        <strain evidence="1 2">R33</strain>
    </source>
</reference>
<dbReference type="InterPro" id="IPR014469">
    <property type="entry name" value="DUF2271"/>
</dbReference>
<dbReference type="EMBL" id="WXYO01000002">
    <property type="protein sequence ID" value="NAS11228.1"/>
    <property type="molecule type" value="Genomic_DNA"/>
</dbReference>
<dbReference type="RefSeq" id="WP_161434270.1">
    <property type="nucleotide sequence ID" value="NZ_WXYO01000002.1"/>
</dbReference>
<keyword evidence="2" id="KW-1185">Reference proteome</keyword>
<dbReference type="Pfam" id="PF10029">
    <property type="entry name" value="DUF2271"/>
    <property type="match status" value="1"/>
</dbReference>
<protein>
    <submittedName>
        <fullName evidence="1">DUF2271 domain-containing protein</fullName>
    </submittedName>
</protein>
<proteinExistence type="predicted"/>
<sequence>MMKRRLRAIVIFSIPLLLLVGFKAREAASSSYKCMIQMVNYSGEKAYVVISLMDPEGNYEKTLYVRGEDDEWYHDIPAWWEFYGKKRPDIDAITGATIGGGERAINVLKIEDDKIDAGYSIRFETAVEDQEYYEDDIEFELTSSTINSKVEGKGFIRYVRIMPQK</sequence>
<accession>A0A6L9E9K6</accession>
<dbReference type="AlphaFoldDB" id="A0A6L9E9K6"/>
<comment type="caution">
    <text evidence="1">The sequence shown here is derived from an EMBL/GenBank/DDBJ whole genome shotgun (WGS) entry which is preliminary data.</text>
</comment>
<name>A0A6L9E9K6_9FLAO</name>
<evidence type="ECO:0000313" key="2">
    <source>
        <dbReference type="Proteomes" id="UP000475249"/>
    </source>
</evidence>